<comment type="caution">
    <text evidence="1">The sequence shown here is derived from an EMBL/GenBank/DDBJ whole genome shotgun (WGS) entry which is preliminary data.</text>
</comment>
<sequence>MPPAVEPGLPPINISIIVRSLPESDMEATSTTLNPAVLGVIAQNKDAMIFCGIVMPASVLSYSNAYMSNVPMTIRMAVAESTILVCNSYFLKLNLCFETSSHTKNPIPPITISADMVRLTMASVENEVNDEYAPLHPMISKPALQKAETE</sequence>
<proteinExistence type="predicted"/>
<protein>
    <submittedName>
        <fullName evidence="1">Uncharacterized protein</fullName>
    </submittedName>
</protein>
<gene>
    <name evidence="1" type="ORF">SDC9_195865</name>
</gene>
<dbReference type="EMBL" id="VSSQ01110400">
    <property type="protein sequence ID" value="MPN48259.1"/>
    <property type="molecule type" value="Genomic_DNA"/>
</dbReference>
<dbReference type="AlphaFoldDB" id="A0A645ICS8"/>
<reference evidence="1" key="1">
    <citation type="submission" date="2019-08" db="EMBL/GenBank/DDBJ databases">
        <authorList>
            <person name="Kucharzyk K."/>
            <person name="Murdoch R.W."/>
            <person name="Higgins S."/>
            <person name="Loffler F."/>
        </authorList>
    </citation>
    <scope>NUCLEOTIDE SEQUENCE</scope>
</reference>
<name>A0A645ICS8_9ZZZZ</name>
<organism evidence="1">
    <name type="scientific">bioreactor metagenome</name>
    <dbReference type="NCBI Taxonomy" id="1076179"/>
    <lineage>
        <taxon>unclassified sequences</taxon>
        <taxon>metagenomes</taxon>
        <taxon>ecological metagenomes</taxon>
    </lineage>
</organism>
<accession>A0A645ICS8</accession>
<evidence type="ECO:0000313" key="1">
    <source>
        <dbReference type="EMBL" id="MPN48259.1"/>
    </source>
</evidence>